<organism evidence="1 2">
    <name type="scientific">Levilinea saccharolytica</name>
    <dbReference type="NCBI Taxonomy" id="229921"/>
    <lineage>
        <taxon>Bacteria</taxon>
        <taxon>Bacillati</taxon>
        <taxon>Chloroflexota</taxon>
        <taxon>Anaerolineae</taxon>
        <taxon>Anaerolineales</taxon>
        <taxon>Anaerolineaceae</taxon>
        <taxon>Levilinea</taxon>
    </lineage>
</organism>
<comment type="caution">
    <text evidence="1">The sequence shown here is derived from an EMBL/GenBank/DDBJ whole genome shotgun (WGS) entry which is preliminary data.</text>
</comment>
<evidence type="ECO:0008006" key="3">
    <source>
        <dbReference type="Google" id="ProtNLM"/>
    </source>
</evidence>
<keyword evidence="2" id="KW-1185">Reference proteome</keyword>
<gene>
    <name evidence="1" type="ORF">ADN01_05540</name>
</gene>
<dbReference type="AlphaFoldDB" id="A0A0P6XTJ6"/>
<protein>
    <recommendedName>
        <fullName evidence="3">HNH endonuclease</fullName>
    </recommendedName>
</protein>
<evidence type="ECO:0000313" key="1">
    <source>
        <dbReference type="EMBL" id="KPL86606.1"/>
    </source>
</evidence>
<reference evidence="1 2" key="1">
    <citation type="submission" date="2015-07" db="EMBL/GenBank/DDBJ databases">
        <title>Genome sequence of Levilinea saccharolytica DSM 16555.</title>
        <authorList>
            <person name="Hemp J."/>
            <person name="Ward L.M."/>
            <person name="Pace L.A."/>
            <person name="Fischer W.W."/>
        </authorList>
    </citation>
    <scope>NUCLEOTIDE SEQUENCE [LARGE SCALE GENOMIC DNA]</scope>
    <source>
        <strain evidence="1 2">KIBI-1</strain>
    </source>
</reference>
<dbReference type="STRING" id="229921.ADN01_05540"/>
<dbReference type="EMBL" id="LGCM01000022">
    <property type="protein sequence ID" value="KPL86606.1"/>
    <property type="molecule type" value="Genomic_DNA"/>
</dbReference>
<proteinExistence type="predicted"/>
<dbReference type="Proteomes" id="UP000050501">
    <property type="component" value="Unassembled WGS sequence"/>
</dbReference>
<name>A0A0P6XTJ6_9CHLR</name>
<accession>A0A0P6XTJ6</accession>
<sequence>MLTVQESDDSTVILSNVAHIVAQREDGPRGKFALPLNRRDEEGNLMLLCPEHHKIIDNKPQLYTVERLRGMKEDHEKLVQTALGNAIDKTTKRDQFFDKYAIESVYSSLLEVIKTPVYIYQSTPTKDAIANYAIEQLPLFTQPDIHLPYILKEDRLYTFQDPRNADSPFHTVVELNSVRQIASRKWWDDPVKSRWFVELLNITLQIFTSQKGLVYDPDHYRYYFVPDQPGQPKDIEYKPLNQNVAKKHVVWQPITKKTGLPKSYWLHRSISLRSYYVSSGRWCLALRPEFRVTKDGNLPLDSEKIGAKVTRKKSKMFNYDLLGEINFWRSFLGNNEPRIVIDLGSSSLVISTTLLSGDINWPGIPEKYARTFTNVEYAEDLFTWAKLQNVLENEELFDDLDEGAEDDIDE</sequence>
<evidence type="ECO:0000313" key="2">
    <source>
        <dbReference type="Proteomes" id="UP000050501"/>
    </source>
</evidence>